<evidence type="ECO:0000313" key="5">
    <source>
        <dbReference type="Proteomes" id="UP001209746"/>
    </source>
</evidence>
<dbReference type="EMBL" id="JAOPKC010000017">
    <property type="protein sequence ID" value="MCU4718909.1"/>
    <property type="molecule type" value="Genomic_DNA"/>
</dbReference>
<evidence type="ECO:0000256" key="1">
    <source>
        <dbReference type="SAM" id="MobiDB-lite"/>
    </source>
</evidence>
<comment type="caution">
    <text evidence="3">The sequence shown here is derived from an EMBL/GenBank/DDBJ whole genome shotgun (WGS) entry which is preliminary data.</text>
</comment>
<reference evidence="3" key="1">
    <citation type="submission" date="2023-02" db="EMBL/GenBank/DDBJ databases">
        <title>Enrichment on poylsaccharides allowed isolation of novel metabolic and taxonomic groups of Haloarchaea.</title>
        <authorList>
            <person name="Sorokin D.Y."/>
            <person name="Elcheninov A.G."/>
            <person name="Khizhniak T.V."/>
            <person name="Kolganova T.V."/>
            <person name="Kublanov I.V."/>
        </authorList>
    </citation>
    <scope>NUCLEOTIDE SEQUENCE</scope>
    <source>
        <strain evidence="2 4">HArc-curdl5-1</strain>
        <strain evidence="3">HArc-curdl7</strain>
    </source>
</reference>
<feature type="region of interest" description="Disordered" evidence="1">
    <location>
        <begin position="34"/>
        <end position="58"/>
    </location>
</feature>
<evidence type="ECO:0000313" key="3">
    <source>
        <dbReference type="EMBL" id="MCU4727998.1"/>
    </source>
</evidence>
<dbReference type="RefSeq" id="WP_315909663.1">
    <property type="nucleotide sequence ID" value="NZ_JAOPKC010000017.1"/>
</dbReference>
<name>A0AAE3LK42_9EURY</name>
<evidence type="ECO:0000313" key="4">
    <source>
        <dbReference type="Proteomes" id="UP001208186"/>
    </source>
</evidence>
<protein>
    <submittedName>
        <fullName evidence="3">Uncharacterized protein</fullName>
    </submittedName>
</protein>
<proteinExistence type="predicted"/>
<gene>
    <name evidence="3" type="ORF">OB914_13645</name>
    <name evidence="2" type="ORF">OB916_12700</name>
</gene>
<organism evidence="3 5">
    <name type="scientific">Halapricum hydrolyticum</name>
    <dbReference type="NCBI Taxonomy" id="2979991"/>
    <lineage>
        <taxon>Archaea</taxon>
        <taxon>Methanobacteriati</taxon>
        <taxon>Methanobacteriota</taxon>
        <taxon>Stenosarchaea group</taxon>
        <taxon>Halobacteria</taxon>
        <taxon>Halobacteriales</taxon>
        <taxon>Haloarculaceae</taxon>
        <taxon>Halapricum</taxon>
    </lineage>
</organism>
<keyword evidence="4" id="KW-1185">Reference proteome</keyword>
<dbReference type="Proteomes" id="UP001208186">
    <property type="component" value="Unassembled WGS sequence"/>
</dbReference>
<accession>A0AAE3LK42</accession>
<dbReference type="AlphaFoldDB" id="A0AAE3LK42"/>
<dbReference type="Proteomes" id="UP001209746">
    <property type="component" value="Unassembled WGS sequence"/>
</dbReference>
<sequence>MTVNNQRGTAQRITVTVTDSDGEQHVKKTDTVPANVSQPFESSGYEDGQYTIQVQGED</sequence>
<evidence type="ECO:0000313" key="2">
    <source>
        <dbReference type="EMBL" id="MCU4718909.1"/>
    </source>
</evidence>
<dbReference type="EMBL" id="JAOPKD010000017">
    <property type="protein sequence ID" value="MCU4727998.1"/>
    <property type="molecule type" value="Genomic_DNA"/>
</dbReference>